<keyword evidence="1" id="KW-0812">Transmembrane</keyword>
<reference evidence="2 3" key="1">
    <citation type="submission" date="2019-02" db="EMBL/GenBank/DDBJ databases">
        <title>Genome sequencing of the rare red list fungi Antrodiella citrinella (Flaviporus citrinellus).</title>
        <authorList>
            <person name="Buettner E."/>
            <person name="Kellner H."/>
        </authorList>
    </citation>
    <scope>NUCLEOTIDE SEQUENCE [LARGE SCALE GENOMIC DNA]</scope>
    <source>
        <strain evidence="2 3">DSM 108506</strain>
    </source>
</reference>
<organism evidence="2 3">
    <name type="scientific">Antrodiella citrinella</name>
    <dbReference type="NCBI Taxonomy" id="2447956"/>
    <lineage>
        <taxon>Eukaryota</taxon>
        <taxon>Fungi</taxon>
        <taxon>Dikarya</taxon>
        <taxon>Basidiomycota</taxon>
        <taxon>Agaricomycotina</taxon>
        <taxon>Agaricomycetes</taxon>
        <taxon>Polyporales</taxon>
        <taxon>Steccherinaceae</taxon>
        <taxon>Antrodiella</taxon>
    </lineage>
</organism>
<keyword evidence="3" id="KW-1185">Reference proteome</keyword>
<accession>A0A4S4M5S4</accession>
<evidence type="ECO:0000313" key="3">
    <source>
        <dbReference type="Proteomes" id="UP000308730"/>
    </source>
</evidence>
<gene>
    <name evidence="2" type="ORF">EUX98_g8551</name>
</gene>
<keyword evidence="1" id="KW-0472">Membrane</keyword>
<feature type="transmembrane region" description="Helical" evidence="1">
    <location>
        <begin position="20"/>
        <end position="43"/>
    </location>
</feature>
<name>A0A4S4M5S4_9APHY</name>
<proteinExistence type="predicted"/>
<dbReference type="AlphaFoldDB" id="A0A4S4M5S4"/>
<dbReference type="Proteomes" id="UP000308730">
    <property type="component" value="Unassembled WGS sequence"/>
</dbReference>
<comment type="caution">
    <text evidence="2">The sequence shown here is derived from an EMBL/GenBank/DDBJ whole genome shotgun (WGS) entry which is preliminary data.</text>
</comment>
<keyword evidence="1" id="KW-1133">Transmembrane helix</keyword>
<protein>
    <submittedName>
        <fullName evidence="2">Uncharacterized protein</fullName>
    </submittedName>
</protein>
<evidence type="ECO:0000313" key="2">
    <source>
        <dbReference type="EMBL" id="THH20574.1"/>
    </source>
</evidence>
<evidence type="ECO:0000256" key="1">
    <source>
        <dbReference type="SAM" id="Phobius"/>
    </source>
</evidence>
<sequence>MFVPSQPTDIEAYLHAAGHWAAIVALFVIGIAAAGCMFASVWMDGGRGRGVSHHPTSTSPSTISYWRSLVVGAVVFWQGDDPDRLDERGPLPLTLHLPPPAYSPRSAPPPAYPATIVARPVVNTHDVQHVAAPGEVEALC</sequence>
<dbReference type="EMBL" id="SGPM01000486">
    <property type="protein sequence ID" value="THH20574.1"/>
    <property type="molecule type" value="Genomic_DNA"/>
</dbReference>